<dbReference type="EMBL" id="PJQY01000138">
    <property type="protein sequence ID" value="PQQ17750.1"/>
    <property type="molecule type" value="Genomic_DNA"/>
</dbReference>
<gene>
    <name evidence="1" type="ORF">Pyn_37368</name>
</gene>
<accession>A0A314ZGL8</accession>
<comment type="caution">
    <text evidence="1">The sequence shown here is derived from an EMBL/GenBank/DDBJ whole genome shotgun (WGS) entry which is preliminary data.</text>
</comment>
<evidence type="ECO:0000313" key="2">
    <source>
        <dbReference type="Proteomes" id="UP000250321"/>
    </source>
</evidence>
<reference evidence="1 2" key="1">
    <citation type="submission" date="2018-02" db="EMBL/GenBank/DDBJ databases">
        <title>Draft genome of wild Prunus yedoensis var. nudiflora.</title>
        <authorList>
            <person name="Baek S."/>
            <person name="Kim J.-H."/>
            <person name="Choi K."/>
            <person name="Kim G.-B."/>
            <person name="Cho A."/>
            <person name="Jang H."/>
            <person name="Shin C.-H."/>
            <person name="Yu H.-J."/>
            <person name="Mun J.-H."/>
        </authorList>
    </citation>
    <scope>NUCLEOTIDE SEQUENCE [LARGE SCALE GENOMIC DNA]</scope>
    <source>
        <strain evidence="2">cv. Jeju island</strain>
        <tissue evidence="1">Leaf</tissue>
    </source>
</reference>
<organism evidence="1 2">
    <name type="scientific">Prunus yedoensis var. nudiflora</name>
    <dbReference type="NCBI Taxonomy" id="2094558"/>
    <lineage>
        <taxon>Eukaryota</taxon>
        <taxon>Viridiplantae</taxon>
        <taxon>Streptophyta</taxon>
        <taxon>Embryophyta</taxon>
        <taxon>Tracheophyta</taxon>
        <taxon>Spermatophyta</taxon>
        <taxon>Magnoliopsida</taxon>
        <taxon>eudicotyledons</taxon>
        <taxon>Gunneridae</taxon>
        <taxon>Pentapetalae</taxon>
        <taxon>rosids</taxon>
        <taxon>fabids</taxon>
        <taxon>Rosales</taxon>
        <taxon>Rosaceae</taxon>
        <taxon>Amygdaloideae</taxon>
        <taxon>Amygdaleae</taxon>
        <taxon>Prunus</taxon>
    </lineage>
</organism>
<name>A0A314ZGL8_PRUYE</name>
<evidence type="ECO:0000313" key="1">
    <source>
        <dbReference type="EMBL" id="PQQ17750.1"/>
    </source>
</evidence>
<dbReference type="AlphaFoldDB" id="A0A314ZGL8"/>
<dbReference type="Proteomes" id="UP000250321">
    <property type="component" value="Unassembled WGS sequence"/>
</dbReference>
<proteinExistence type="predicted"/>
<keyword evidence="2" id="KW-1185">Reference proteome</keyword>
<sequence>MKVLRGVLEHSLVALFCREVAVILSEAILFEKEVSGALIVAVKVVEDGDKGRAADEGGPRLAHASASRYQVLCLKPWEYMREYDFGWELRDRMVMISFHVPWTTFSGPSKDLQENR</sequence>
<protein>
    <submittedName>
        <fullName evidence="1">Uncharacterized protein</fullName>
    </submittedName>
</protein>